<evidence type="ECO:0000256" key="2">
    <source>
        <dbReference type="SAM" id="SignalP"/>
    </source>
</evidence>
<evidence type="ECO:0000256" key="1">
    <source>
        <dbReference type="SAM" id="MobiDB-lite"/>
    </source>
</evidence>
<name>A0ABS7C5G2_9BACL</name>
<gene>
    <name evidence="3" type="ORF">K0U00_19145</name>
</gene>
<feature type="compositionally biased region" description="Low complexity" evidence="1">
    <location>
        <begin position="28"/>
        <end position="40"/>
    </location>
</feature>
<feature type="region of interest" description="Disordered" evidence="1">
    <location>
        <begin position="28"/>
        <end position="62"/>
    </location>
</feature>
<organism evidence="3 4">
    <name type="scientific">Paenibacillus sepulcri</name>
    <dbReference type="NCBI Taxonomy" id="359917"/>
    <lineage>
        <taxon>Bacteria</taxon>
        <taxon>Bacillati</taxon>
        <taxon>Bacillota</taxon>
        <taxon>Bacilli</taxon>
        <taxon>Bacillales</taxon>
        <taxon>Paenibacillaceae</taxon>
        <taxon>Paenibacillus</taxon>
    </lineage>
</organism>
<accession>A0ABS7C5G2</accession>
<dbReference type="Proteomes" id="UP001519887">
    <property type="component" value="Unassembled WGS sequence"/>
</dbReference>
<reference evidence="3 4" key="1">
    <citation type="submission" date="2021-07" db="EMBL/GenBank/DDBJ databases">
        <title>Paenibacillus radiodurans sp. nov., isolated from the southeastern edge of Tengger Desert.</title>
        <authorList>
            <person name="Zhang G."/>
        </authorList>
    </citation>
    <scope>NUCLEOTIDE SEQUENCE [LARGE SCALE GENOMIC DNA]</scope>
    <source>
        <strain evidence="3 4">CCM 7311</strain>
    </source>
</reference>
<feature type="chain" id="PRO_5047133999" description="LysM domain-containing protein" evidence="2">
    <location>
        <begin position="25"/>
        <end position="279"/>
    </location>
</feature>
<dbReference type="EMBL" id="JAHZIK010000510">
    <property type="protein sequence ID" value="MBW7456150.1"/>
    <property type="molecule type" value="Genomic_DNA"/>
</dbReference>
<sequence length="279" mass="29194">MKKVMKAVGITAALAVMIPLSAYAATTNTGASSTGTDTAAQTRPADGDFGRGPRPEFKGGAGGMLDQSVLDLLKLDKTALQTKIKEGKTLNEIAEEQGVTRDALKAALTDAFTKKQEEQKQKFTENLDKVLDGKLKDQPGSGVRPGGKFGMERDLSPIATALGLTNDELMTSLKGGKSITDLAAEKSVDVQTLIDAQKAAFVEKINKELTDGKITQEQADKMIANAAARAEDIVNGKGFGRGDKGPRPDGHGADKAKTEKAKDDNAKTSETATDSAAAG</sequence>
<dbReference type="RefSeq" id="WP_210046124.1">
    <property type="nucleotide sequence ID" value="NZ_JBHLVU010000028.1"/>
</dbReference>
<proteinExistence type="predicted"/>
<feature type="region of interest" description="Disordered" evidence="1">
    <location>
        <begin position="133"/>
        <end position="152"/>
    </location>
</feature>
<keyword evidence="2" id="KW-0732">Signal</keyword>
<protein>
    <recommendedName>
        <fullName evidence="5">LysM domain-containing protein</fullName>
    </recommendedName>
</protein>
<evidence type="ECO:0000313" key="4">
    <source>
        <dbReference type="Proteomes" id="UP001519887"/>
    </source>
</evidence>
<keyword evidence="4" id="KW-1185">Reference proteome</keyword>
<feature type="compositionally biased region" description="Basic and acidic residues" evidence="1">
    <location>
        <begin position="233"/>
        <end position="267"/>
    </location>
</feature>
<feature type="compositionally biased region" description="Polar residues" evidence="1">
    <location>
        <begin position="268"/>
        <end position="279"/>
    </location>
</feature>
<feature type="signal peptide" evidence="2">
    <location>
        <begin position="1"/>
        <end position="24"/>
    </location>
</feature>
<evidence type="ECO:0000313" key="3">
    <source>
        <dbReference type="EMBL" id="MBW7456150.1"/>
    </source>
</evidence>
<evidence type="ECO:0008006" key="5">
    <source>
        <dbReference type="Google" id="ProtNLM"/>
    </source>
</evidence>
<feature type="compositionally biased region" description="Basic and acidic residues" evidence="1">
    <location>
        <begin position="45"/>
        <end position="57"/>
    </location>
</feature>
<comment type="caution">
    <text evidence="3">The sequence shown here is derived from an EMBL/GenBank/DDBJ whole genome shotgun (WGS) entry which is preliminary data.</text>
</comment>
<feature type="region of interest" description="Disordered" evidence="1">
    <location>
        <begin position="233"/>
        <end position="279"/>
    </location>
</feature>